<evidence type="ECO:0000313" key="2">
    <source>
        <dbReference type="Proteomes" id="UP000002668"/>
    </source>
</evidence>
<dbReference type="HOGENOM" id="CLU_3335711_0_0_1"/>
<proteinExistence type="predicted"/>
<evidence type="ECO:0000313" key="1">
    <source>
        <dbReference type="EMBL" id="CBX90142.1"/>
    </source>
</evidence>
<dbReference type="VEuPathDB" id="FungiDB:LEMA_uP062680.1"/>
<organism evidence="1 2">
    <name type="scientific">Leptosphaeria maculans (strain JN3 / isolate v23.1.3 / race Av1-4-5-6-7-8)</name>
    <name type="common">Blackleg fungus</name>
    <name type="synonym">Phoma lingam</name>
    <dbReference type="NCBI Taxonomy" id="985895"/>
    <lineage>
        <taxon>Eukaryota</taxon>
        <taxon>Fungi</taxon>
        <taxon>Dikarya</taxon>
        <taxon>Ascomycota</taxon>
        <taxon>Pezizomycotina</taxon>
        <taxon>Dothideomycetes</taxon>
        <taxon>Pleosporomycetidae</taxon>
        <taxon>Pleosporales</taxon>
        <taxon>Pleosporineae</taxon>
        <taxon>Leptosphaeriaceae</taxon>
        <taxon>Plenodomus</taxon>
        <taxon>Plenodomus lingam/Leptosphaeria maculans species complex</taxon>
    </lineage>
</organism>
<dbReference type="AlphaFoldDB" id="E4ZFS2"/>
<reference evidence="2" key="1">
    <citation type="journal article" date="2011" name="Nat. Commun.">
        <title>Effector diversification within compartments of the Leptosphaeria maculans genome affected by Repeat-Induced Point mutations.</title>
        <authorList>
            <person name="Rouxel T."/>
            <person name="Grandaubert J."/>
            <person name="Hane J.K."/>
            <person name="Hoede C."/>
            <person name="van de Wouw A.P."/>
            <person name="Couloux A."/>
            <person name="Dominguez V."/>
            <person name="Anthouard V."/>
            <person name="Bally P."/>
            <person name="Bourras S."/>
            <person name="Cozijnsen A.J."/>
            <person name="Ciuffetti L.M."/>
            <person name="Degrave A."/>
            <person name="Dilmaghani A."/>
            <person name="Duret L."/>
            <person name="Fudal I."/>
            <person name="Goodwin S.B."/>
            <person name="Gout L."/>
            <person name="Glaser N."/>
            <person name="Linglin J."/>
            <person name="Kema G.H.J."/>
            <person name="Lapalu N."/>
            <person name="Lawrence C.B."/>
            <person name="May K."/>
            <person name="Meyer M."/>
            <person name="Ollivier B."/>
            <person name="Poulain J."/>
            <person name="Schoch C.L."/>
            <person name="Simon A."/>
            <person name="Spatafora J.W."/>
            <person name="Stachowiak A."/>
            <person name="Turgeon B.G."/>
            <person name="Tyler B.M."/>
            <person name="Vincent D."/>
            <person name="Weissenbach J."/>
            <person name="Amselem J."/>
            <person name="Quesneville H."/>
            <person name="Oliver R.P."/>
            <person name="Wincker P."/>
            <person name="Balesdent M.-H."/>
            <person name="Howlett B.J."/>
        </authorList>
    </citation>
    <scope>NUCLEOTIDE SEQUENCE [LARGE SCALE GENOMIC DNA]</scope>
    <source>
        <strain evidence="2">JN3 / isolate v23.1.3 / race Av1-4-5-6-7-8</strain>
    </source>
</reference>
<protein>
    <submittedName>
        <fullName evidence="1">Uncharacterized protein</fullName>
    </submittedName>
</protein>
<dbReference type="InParanoid" id="E4ZFS2"/>
<dbReference type="EMBL" id="FP929064">
    <property type="protein sequence ID" value="CBX90142.1"/>
    <property type="molecule type" value="Genomic_DNA"/>
</dbReference>
<name>E4ZFS2_LEPMJ</name>
<sequence length="38" mass="4091">MQRNHTHAKTGNPSDAIIRVAVVAFDAGAIRALMRMVA</sequence>
<dbReference type="Proteomes" id="UP000002668">
    <property type="component" value="Genome"/>
</dbReference>
<keyword evidence="2" id="KW-1185">Reference proteome</keyword>
<gene>
    <name evidence="1" type="ORF">LEMA_uP062680.1</name>
</gene>
<accession>E4ZFS2</accession>